<dbReference type="GO" id="GO:0015098">
    <property type="term" value="F:molybdate ion transmembrane transporter activity"/>
    <property type="evidence" value="ECO:0007669"/>
    <property type="project" value="InterPro"/>
</dbReference>
<dbReference type="GO" id="GO:0140359">
    <property type="term" value="F:ABC-type transporter activity"/>
    <property type="evidence" value="ECO:0007669"/>
    <property type="project" value="InterPro"/>
</dbReference>
<name>A0A2U1V8R9_9PROT</name>
<dbReference type="InterPro" id="IPR005116">
    <property type="entry name" value="Transp-assoc_OB_typ1"/>
</dbReference>
<dbReference type="InterPro" id="IPR017871">
    <property type="entry name" value="ABC_transporter-like_CS"/>
</dbReference>
<dbReference type="InterPro" id="IPR050334">
    <property type="entry name" value="Molybdenum_import_ModC"/>
</dbReference>
<comment type="caution">
    <text evidence="12">The sequence shown here is derived from an EMBL/GenBank/DDBJ whole genome shotgun (WGS) entry which is preliminary data.</text>
</comment>
<dbReference type="PROSITE" id="PS51866">
    <property type="entry name" value="MOP"/>
    <property type="match status" value="1"/>
</dbReference>
<reference evidence="13" key="1">
    <citation type="submission" date="2017-10" db="EMBL/GenBank/DDBJ databases">
        <authorList>
            <person name="Toshchakov S.V."/>
            <person name="Goeva M.A."/>
        </authorList>
    </citation>
    <scope>NUCLEOTIDE SEQUENCE [LARGE SCALE GENOMIC DNA]</scope>
    <source>
        <strain evidence="13">JR1/69-1-13</strain>
    </source>
</reference>
<dbReference type="SUPFAM" id="SSF50331">
    <property type="entry name" value="MOP-like"/>
    <property type="match status" value="1"/>
</dbReference>
<dbReference type="GO" id="GO:0016887">
    <property type="term" value="F:ATP hydrolysis activity"/>
    <property type="evidence" value="ECO:0007669"/>
    <property type="project" value="InterPro"/>
</dbReference>
<dbReference type="EMBL" id="PDOA01000002">
    <property type="protein sequence ID" value="PWC30294.1"/>
    <property type="molecule type" value="Genomic_DNA"/>
</dbReference>
<keyword evidence="6 12" id="KW-0067">ATP-binding</keyword>
<evidence type="ECO:0000256" key="1">
    <source>
        <dbReference type="ARBA" id="ARBA00022448"/>
    </source>
</evidence>
<evidence type="ECO:0000256" key="8">
    <source>
        <dbReference type="ARBA" id="ARBA00023136"/>
    </source>
</evidence>
<evidence type="ECO:0000259" key="11">
    <source>
        <dbReference type="PROSITE" id="PS51866"/>
    </source>
</evidence>
<dbReference type="InterPro" id="IPR003439">
    <property type="entry name" value="ABC_transporter-like_ATP-bd"/>
</dbReference>
<dbReference type="GO" id="GO:0016020">
    <property type="term" value="C:membrane"/>
    <property type="evidence" value="ECO:0007669"/>
    <property type="project" value="InterPro"/>
</dbReference>
<dbReference type="GO" id="GO:0005524">
    <property type="term" value="F:ATP binding"/>
    <property type="evidence" value="ECO:0007669"/>
    <property type="project" value="UniProtKB-KW"/>
</dbReference>
<dbReference type="Pfam" id="PF00005">
    <property type="entry name" value="ABC_tran"/>
    <property type="match status" value="1"/>
</dbReference>
<evidence type="ECO:0000256" key="4">
    <source>
        <dbReference type="ARBA" id="ARBA00022519"/>
    </source>
</evidence>
<evidence type="ECO:0000259" key="10">
    <source>
        <dbReference type="PROSITE" id="PS50893"/>
    </source>
</evidence>
<dbReference type="OrthoDB" id="9802264at2"/>
<organism evidence="12 13">
    <name type="scientific">Teichococcus aestuarii</name>
    <dbReference type="NCBI Taxonomy" id="568898"/>
    <lineage>
        <taxon>Bacteria</taxon>
        <taxon>Pseudomonadati</taxon>
        <taxon>Pseudomonadota</taxon>
        <taxon>Alphaproteobacteria</taxon>
        <taxon>Acetobacterales</taxon>
        <taxon>Roseomonadaceae</taxon>
        <taxon>Roseomonas</taxon>
    </lineage>
</organism>
<keyword evidence="4" id="KW-0997">Cell inner membrane</keyword>
<keyword evidence="5" id="KW-0547">Nucleotide-binding</keyword>
<dbReference type="InterPro" id="IPR011868">
    <property type="entry name" value="ModC_ABC_ATP-bd"/>
</dbReference>
<dbReference type="InterPro" id="IPR003593">
    <property type="entry name" value="AAA+_ATPase"/>
</dbReference>
<dbReference type="SMART" id="SM00382">
    <property type="entry name" value="AAA"/>
    <property type="match status" value="1"/>
</dbReference>
<evidence type="ECO:0000256" key="6">
    <source>
        <dbReference type="ARBA" id="ARBA00022840"/>
    </source>
</evidence>
<accession>A0A2U1V8R9</accession>
<evidence type="ECO:0000256" key="7">
    <source>
        <dbReference type="ARBA" id="ARBA00022967"/>
    </source>
</evidence>
<dbReference type="Gene3D" id="3.40.50.300">
    <property type="entry name" value="P-loop containing nucleotide triphosphate hydrolases"/>
    <property type="match status" value="1"/>
</dbReference>
<protein>
    <submittedName>
        <fullName evidence="12">Molybdenum ABC transporter ATP-binding protein</fullName>
    </submittedName>
</protein>
<dbReference type="PANTHER" id="PTHR43514">
    <property type="entry name" value="ABC TRANSPORTER I FAMILY MEMBER 10"/>
    <property type="match status" value="1"/>
</dbReference>
<dbReference type="Gene3D" id="2.40.50.100">
    <property type="match status" value="1"/>
</dbReference>
<dbReference type="Pfam" id="PF03459">
    <property type="entry name" value="TOBE"/>
    <property type="match status" value="1"/>
</dbReference>
<evidence type="ECO:0000256" key="9">
    <source>
        <dbReference type="PROSITE-ProRule" id="PRU01213"/>
    </source>
</evidence>
<keyword evidence="7" id="KW-1278">Translocase</keyword>
<dbReference type="InterPro" id="IPR008995">
    <property type="entry name" value="Mo/tungstate-bd_C_term_dom"/>
</dbReference>
<evidence type="ECO:0000313" key="13">
    <source>
        <dbReference type="Proteomes" id="UP000245048"/>
    </source>
</evidence>
<sequence length="364" mass="38135">MLEVALRHRLGAFALEAEFTAPAGVTVLFGPSGSGKSSILAAVAGLLRPAEGRVALAGAPLTDMAAGLFLPPERRRCATVFQEGRLFPHLSVESNLRYGLRRAPRGAEGPGFAEVVALLGLEGLLGRRPARLSGGEKQRVALGRALLARPRLLLLDEPLAALDAPRRQEVLPFLEALRDRAGLPMLYVTHAIEEADRLADTLVLLEGGRVLAHGPLAALTARTDLPLLAARRDAGVVLPCRVAAQDRAAGLTLLDFPGGRLSISWRDAPVGAALRLRVRARDVAVALPGGALAGTLPSTLSLGNALPATLRAVEALGEAECFLRLAVGESLLLARVTREAVARLRLRPGQELLALVSAVSAGQG</sequence>
<dbReference type="InterPro" id="IPR004606">
    <property type="entry name" value="Mop_domain"/>
</dbReference>
<feature type="domain" description="ABC transporter" evidence="10">
    <location>
        <begin position="1"/>
        <end position="232"/>
    </location>
</feature>
<feature type="domain" description="Mop" evidence="11">
    <location>
        <begin position="299"/>
        <end position="364"/>
    </location>
</feature>
<dbReference type="AlphaFoldDB" id="A0A2U1V8R9"/>
<gene>
    <name evidence="12" type="primary">modC</name>
    <name evidence="12" type="ORF">CR165_03520</name>
</gene>
<dbReference type="NCBIfam" id="TIGR02142">
    <property type="entry name" value="modC_ABC"/>
    <property type="match status" value="1"/>
</dbReference>
<keyword evidence="1" id="KW-0813">Transport</keyword>
<dbReference type="InterPro" id="IPR027417">
    <property type="entry name" value="P-loop_NTPase"/>
</dbReference>
<keyword evidence="3 9" id="KW-0500">Molybdenum</keyword>
<keyword evidence="13" id="KW-1185">Reference proteome</keyword>
<dbReference type="SUPFAM" id="SSF52540">
    <property type="entry name" value="P-loop containing nucleoside triphosphate hydrolases"/>
    <property type="match status" value="1"/>
</dbReference>
<evidence type="ECO:0000256" key="5">
    <source>
        <dbReference type="ARBA" id="ARBA00022741"/>
    </source>
</evidence>
<evidence type="ECO:0000256" key="3">
    <source>
        <dbReference type="ARBA" id="ARBA00022505"/>
    </source>
</evidence>
<dbReference type="PROSITE" id="PS50893">
    <property type="entry name" value="ABC_TRANSPORTER_2"/>
    <property type="match status" value="1"/>
</dbReference>
<keyword evidence="8" id="KW-0472">Membrane</keyword>
<keyword evidence="2" id="KW-1003">Cell membrane</keyword>
<dbReference type="PROSITE" id="PS00211">
    <property type="entry name" value="ABC_TRANSPORTER_1"/>
    <property type="match status" value="1"/>
</dbReference>
<evidence type="ECO:0000313" key="12">
    <source>
        <dbReference type="EMBL" id="PWC30294.1"/>
    </source>
</evidence>
<dbReference type="PANTHER" id="PTHR43514:SF4">
    <property type="entry name" value="ABC TRANSPORTER I FAMILY MEMBER 10"/>
    <property type="match status" value="1"/>
</dbReference>
<dbReference type="Proteomes" id="UP000245048">
    <property type="component" value="Unassembled WGS sequence"/>
</dbReference>
<evidence type="ECO:0000256" key="2">
    <source>
        <dbReference type="ARBA" id="ARBA00022475"/>
    </source>
</evidence>
<proteinExistence type="predicted"/>